<dbReference type="Pfam" id="PF21340">
    <property type="entry name" value="Polysacc_lyase-like"/>
    <property type="match status" value="1"/>
</dbReference>
<feature type="compositionally biased region" description="Low complexity" evidence="3">
    <location>
        <begin position="586"/>
        <end position="605"/>
    </location>
</feature>
<comment type="subcellular location">
    <subcellularLocation>
        <location evidence="2">Secreted</location>
    </subcellularLocation>
</comment>
<dbReference type="InterPro" id="IPR005103">
    <property type="entry name" value="AA9_LPMO"/>
</dbReference>
<organism evidence="7">
    <name type="scientific">Rhizophlyctis rosea</name>
    <dbReference type="NCBI Taxonomy" id="64517"/>
    <lineage>
        <taxon>Eukaryota</taxon>
        <taxon>Fungi</taxon>
        <taxon>Fungi incertae sedis</taxon>
        <taxon>Chytridiomycota</taxon>
        <taxon>Chytridiomycota incertae sedis</taxon>
        <taxon>Chytridiomycetes</taxon>
        <taxon>Rhizophlyctidales</taxon>
        <taxon>Rhizophlyctidaceae</taxon>
        <taxon>Rhizophlyctis</taxon>
    </lineage>
</organism>
<dbReference type="EC" id="1.14.99.56" evidence="2"/>
<keyword evidence="7" id="KW-0560">Oxidoreductase</keyword>
<proteinExistence type="predicted"/>
<reference evidence="7" key="1">
    <citation type="submission" date="2017-07" db="EMBL/GenBank/DDBJ databases">
        <title>Origin of fungal plant biomass degrading enzymes: Comparative enzyme profile studies of zoosporic, early lineage fungi.</title>
        <authorList>
            <person name="Lange L."/>
            <person name="Pilgaard B."/>
            <person name="Herbst F.-A."/>
            <person name="Barret K."/>
            <person name="Busk P.K."/>
            <person name="Pedersen A.G."/>
        </authorList>
    </citation>
    <scope>NUCLEOTIDE SEQUENCE</scope>
</reference>
<evidence type="ECO:0000256" key="3">
    <source>
        <dbReference type="SAM" id="MobiDB-lite"/>
    </source>
</evidence>
<feature type="region of interest" description="Disordered" evidence="3">
    <location>
        <begin position="258"/>
        <end position="292"/>
    </location>
</feature>
<name>A0A2U8U9P7_9FUNG</name>
<dbReference type="CDD" id="cd21175">
    <property type="entry name" value="LPMO_AA9"/>
    <property type="match status" value="1"/>
</dbReference>
<evidence type="ECO:0000313" key="7">
    <source>
        <dbReference type="EMBL" id="AWM99280.1"/>
    </source>
</evidence>
<dbReference type="Pfam" id="PF03443">
    <property type="entry name" value="AA9"/>
    <property type="match status" value="1"/>
</dbReference>
<protein>
    <recommendedName>
        <fullName evidence="2">AA9 family lytic polysaccharide monooxygenase</fullName>
        <ecNumber evidence="2">1.14.99.56</ecNumber>
    </recommendedName>
    <alternativeName>
        <fullName evidence="2">Endo-beta-1,4-glucanase</fullName>
    </alternativeName>
    <alternativeName>
        <fullName evidence="2">Glycosyl hydrolase 61 family protein</fullName>
    </alternativeName>
</protein>
<feature type="chain" id="PRO_5016030802" description="AA9 family lytic polysaccharide monooxygenase" evidence="4">
    <location>
        <begin position="20"/>
        <end position="622"/>
    </location>
</feature>
<evidence type="ECO:0000259" key="5">
    <source>
        <dbReference type="Pfam" id="PF03443"/>
    </source>
</evidence>
<gene>
    <name evidence="7" type="primary">LPMO9J</name>
</gene>
<dbReference type="PANTHER" id="PTHR33353">
    <property type="entry name" value="PUTATIVE (AFU_ORTHOLOGUE AFUA_1G12560)-RELATED"/>
    <property type="match status" value="1"/>
</dbReference>
<comment type="catalytic activity">
    <reaction evidence="2">
        <text>[(1-&gt;4)-beta-D-glucosyl]n+m + reduced acceptor + O2 = 4-dehydro-beta-D-glucosyl-[(1-&gt;4)-beta-D-glucosyl]n-1 + [(1-&gt;4)-beta-D-glucosyl]m + acceptor + H2O.</text>
        <dbReference type="EC" id="1.14.99.56"/>
    </reaction>
</comment>
<dbReference type="GO" id="GO:0030245">
    <property type="term" value="P:cellulose catabolic process"/>
    <property type="evidence" value="ECO:0007669"/>
    <property type="project" value="UniProtKB-UniRule"/>
</dbReference>
<sequence length="622" mass="65359">MKAVLAITSLAVLATSVSAHGAVTSYAINGKTYQGSPGFQGAPSPSYTGPQWYWPDYNPTMFNDGQRNFSFARCNSGTSAKSNLVAAAGDKITAIWGQWTHNPATVAVYLYACGSDPSTSTCDVSGKGWFKIDEFISDSDSAGCDTCWAGYKIINNKLQWTSTIPANLKSGYYIIRHELIARHQANNPQFYAECANIQITGSGTAFPSSSDMVAIPGSDYATSTGPASYTGDSLMYEVNGSTRKIADYVNVGPAVWSGSGGSTPTTTTTTTTSRTTTTTRVTTTTTTTTTPGSTCAGQQTITVTGGPSTVFETLQPVTVTVTADQTTQNPTTTTTTRSSTTTTPRTTTTTTTQGPTPSGLTLSDGFESGLDSSRWSQFARDCTGSGSYALSSSGAHSGSRAVKVTGGGGYCNHIFFATYLCLPGTKQIPTSGDLYVRFWAKFANSLTGSHVSFLTMEDSTTGKTVRMGGQNSILMWNRELDDATLPDLSPQGVAQSQGVTPGQWTCIEYHVGSDRLETWVNDKVVPGLTTTSGSGVTGQWTKGTQNFKITSVNFGWESYGGDLNNVDYDDIAIGSSRIGCGATVPTDPTTTSGNSGPTTTTTTTTQAPENCSAKYQQCGGQG</sequence>
<feature type="domain" description="Cip1-like core" evidence="6">
    <location>
        <begin position="365"/>
        <end position="576"/>
    </location>
</feature>
<evidence type="ECO:0000259" key="6">
    <source>
        <dbReference type="Pfam" id="PF21340"/>
    </source>
</evidence>
<dbReference type="AlphaFoldDB" id="A0A2U8U9P7"/>
<keyword evidence="2" id="KW-0964">Secreted</keyword>
<dbReference type="EMBL" id="MF432146">
    <property type="protein sequence ID" value="AWM99280.1"/>
    <property type="molecule type" value="Genomic_DNA"/>
</dbReference>
<evidence type="ECO:0000256" key="2">
    <source>
        <dbReference type="RuleBase" id="RU368122"/>
    </source>
</evidence>
<comment type="function">
    <text evidence="2">Lytic polysaccharide monooxygenase (LMPO) that depolymerizes crystalline and amorphous polysaccharides via the oxidation of scissile alpha- or beta-(1-4)-glycosidic bonds, yielding C1 and/or C4 oxidation products. Catalysis by LPMOs requires the reduction of the active-site copper from Cu(II) to Cu(I) by a reducing agent and H(2)O(2) or O(2) as a cosubstrate.</text>
</comment>
<keyword evidence="2" id="KW-0624">Polysaccharide degradation</keyword>
<keyword evidence="4" id="KW-0732">Signal</keyword>
<feature type="region of interest" description="Disordered" evidence="3">
    <location>
        <begin position="323"/>
        <end position="361"/>
    </location>
</feature>
<dbReference type="GO" id="GO:0008810">
    <property type="term" value="F:cellulase activity"/>
    <property type="evidence" value="ECO:0007669"/>
    <property type="project" value="UniProtKB-UniRule"/>
</dbReference>
<comment type="domain">
    <text evidence="2">Has a modular structure: an endo-beta-1,4-glucanase catalytic module at the N-terminus, a linker rich in serines and threonines, and a C-terminal carbohydrate-binding module (CBM).</text>
</comment>
<dbReference type="GO" id="GO:0005576">
    <property type="term" value="C:extracellular region"/>
    <property type="evidence" value="ECO:0007669"/>
    <property type="project" value="UniProtKB-SubCell"/>
</dbReference>
<keyword evidence="7" id="KW-0503">Monooxygenase</keyword>
<accession>A0A2U8U9P7</accession>
<keyword evidence="2" id="KW-0119">Carbohydrate metabolism</keyword>
<keyword evidence="2" id="KW-0136">Cellulose degradation</keyword>
<dbReference type="PANTHER" id="PTHR33353:SF19">
    <property type="entry name" value="GLYCOSYLHYDROLASE FAMILY 61-8 PROTEIN"/>
    <property type="match status" value="1"/>
</dbReference>
<dbReference type="SMR" id="A0A2U8U9P7"/>
<dbReference type="Gene3D" id="2.70.50.70">
    <property type="match status" value="1"/>
</dbReference>
<feature type="domain" description="Auxiliary Activity family 9 catalytic" evidence="5">
    <location>
        <begin position="20"/>
        <end position="219"/>
    </location>
</feature>
<feature type="compositionally biased region" description="Low complexity" evidence="3">
    <location>
        <begin position="262"/>
        <end position="292"/>
    </location>
</feature>
<dbReference type="Gene3D" id="2.60.120.200">
    <property type="match status" value="1"/>
</dbReference>
<evidence type="ECO:0000256" key="1">
    <source>
        <dbReference type="ARBA" id="ARBA00023157"/>
    </source>
</evidence>
<feature type="signal peptide" evidence="4">
    <location>
        <begin position="1"/>
        <end position="19"/>
    </location>
</feature>
<feature type="region of interest" description="Disordered" evidence="3">
    <location>
        <begin position="583"/>
        <end position="607"/>
    </location>
</feature>
<dbReference type="InterPro" id="IPR048955">
    <property type="entry name" value="Cip1-like_core"/>
</dbReference>
<dbReference type="InterPro" id="IPR049892">
    <property type="entry name" value="AA9"/>
</dbReference>
<evidence type="ECO:0000256" key="4">
    <source>
        <dbReference type="SAM" id="SignalP"/>
    </source>
</evidence>
<keyword evidence="1 2" id="KW-1015">Disulfide bond</keyword>
<dbReference type="GO" id="GO:0030248">
    <property type="term" value="F:cellulose binding"/>
    <property type="evidence" value="ECO:0007669"/>
    <property type="project" value="UniProtKB-UniRule"/>
</dbReference>
<dbReference type="GO" id="GO:0004497">
    <property type="term" value="F:monooxygenase activity"/>
    <property type="evidence" value="ECO:0007669"/>
    <property type="project" value="UniProtKB-KW"/>
</dbReference>